<evidence type="ECO:0000259" key="2">
    <source>
        <dbReference type="Pfam" id="PF00128"/>
    </source>
</evidence>
<geneLocation type="plasmid" evidence="3 4">
    <name>9</name>
</geneLocation>
<dbReference type="GO" id="GO:0005975">
    <property type="term" value="P:carbohydrate metabolic process"/>
    <property type="evidence" value="ECO:0007669"/>
    <property type="project" value="InterPro"/>
</dbReference>
<dbReference type="EMBL" id="LR215018">
    <property type="protein sequence ID" value="VEU69298.1"/>
    <property type="molecule type" value="Genomic_DNA"/>
</dbReference>
<dbReference type="Pfam" id="PF00128">
    <property type="entry name" value="Alpha-amylase"/>
    <property type="match status" value="1"/>
</dbReference>
<dbReference type="AlphaFoldDB" id="A0A449ARZ5"/>
<evidence type="ECO:0000313" key="4">
    <source>
        <dbReference type="Proteomes" id="UP000290495"/>
    </source>
</evidence>
<evidence type="ECO:0000313" key="3">
    <source>
        <dbReference type="EMBL" id="VEU69298.1"/>
    </source>
</evidence>
<dbReference type="Proteomes" id="UP000290495">
    <property type="component" value="Plasmid 9"/>
</dbReference>
<accession>A0A449ARZ5</accession>
<proteinExistence type="predicted"/>
<gene>
    <name evidence="3" type="ORF">NCTC10146_00791</name>
</gene>
<name>A0A449ARZ5_9BACT</name>
<keyword evidence="3" id="KW-0614">Plasmid</keyword>
<dbReference type="RefSeq" id="WP_223212240.1">
    <property type="nucleotide sequence ID" value="NZ_LR215018.1"/>
</dbReference>
<dbReference type="Gene3D" id="3.20.20.80">
    <property type="entry name" value="Glycosidases"/>
    <property type="match status" value="1"/>
</dbReference>
<dbReference type="InterPro" id="IPR006047">
    <property type="entry name" value="GH13_cat_dom"/>
</dbReference>
<reference evidence="3 4" key="1">
    <citation type="submission" date="2019-01" db="EMBL/GenBank/DDBJ databases">
        <authorList>
            <consortium name="Pathogen Informatics"/>
        </authorList>
    </citation>
    <scope>NUCLEOTIDE SEQUENCE [LARGE SCALE GENOMIC DNA]</scope>
    <source>
        <strain evidence="3 4">NCTC10146</strain>
        <plasmid evidence="4">9</plasmid>
    </source>
</reference>
<evidence type="ECO:0000256" key="1">
    <source>
        <dbReference type="SAM" id="MobiDB-lite"/>
    </source>
</evidence>
<feature type="compositionally biased region" description="Polar residues" evidence="1">
    <location>
        <begin position="1"/>
        <end position="15"/>
    </location>
</feature>
<organism evidence="3 4">
    <name type="scientific">Mycoplasmopsis canis</name>
    <dbReference type="NCBI Taxonomy" id="29555"/>
    <lineage>
        <taxon>Bacteria</taxon>
        <taxon>Bacillati</taxon>
        <taxon>Mycoplasmatota</taxon>
        <taxon>Mycoplasmoidales</taxon>
        <taxon>Metamycoplasmataceae</taxon>
        <taxon>Mycoplasmopsis</taxon>
    </lineage>
</organism>
<protein>
    <recommendedName>
        <fullName evidence="2">Glycosyl hydrolase family 13 catalytic domain-containing protein</fullName>
    </recommendedName>
</protein>
<feature type="region of interest" description="Disordered" evidence="1">
    <location>
        <begin position="1"/>
        <end position="20"/>
    </location>
</feature>
<feature type="domain" description="Glycosyl hydrolase family 13 catalytic" evidence="2">
    <location>
        <begin position="1"/>
        <end position="44"/>
    </location>
</feature>
<sequence>MQWTKGKNAGFNKNRTPWIKNGRNKEEINVFSALKENKVSFTSTKN</sequence>